<dbReference type="RefSeq" id="WP_006864884.1">
    <property type="nucleotide sequence ID" value="NZ_BAHE01000002.1"/>
</dbReference>
<dbReference type="EMBL" id="BAHE01000002">
    <property type="protein sequence ID" value="GAB98603.1"/>
    <property type="molecule type" value="Genomic_DNA"/>
</dbReference>
<keyword evidence="4" id="KW-1185">Reference proteome</keyword>
<feature type="compositionally biased region" description="Low complexity" evidence="1">
    <location>
        <begin position="50"/>
        <end position="63"/>
    </location>
</feature>
<comment type="caution">
    <text evidence="3">The sequence shown here is derived from an EMBL/GenBank/DDBJ whole genome shotgun (WGS) entry which is preliminary data.</text>
</comment>
<dbReference type="InterPro" id="IPR013207">
    <property type="entry name" value="LGFP"/>
</dbReference>
<gene>
    <name evidence="3" type="ORF">GONAM_02_01250</name>
</gene>
<feature type="compositionally biased region" description="Basic and acidic residues" evidence="1">
    <location>
        <begin position="184"/>
        <end position="193"/>
    </location>
</feature>
<proteinExistence type="predicted"/>
<feature type="region of interest" description="Disordered" evidence="1">
    <location>
        <begin position="153"/>
        <end position="193"/>
    </location>
</feature>
<evidence type="ECO:0000256" key="1">
    <source>
        <dbReference type="SAM" id="MobiDB-lite"/>
    </source>
</evidence>
<dbReference type="PROSITE" id="PS51257">
    <property type="entry name" value="PROKAR_LIPOPROTEIN"/>
    <property type="match status" value="1"/>
</dbReference>
<evidence type="ECO:0000313" key="3">
    <source>
        <dbReference type="EMBL" id="GAB98603.1"/>
    </source>
</evidence>
<dbReference type="Proteomes" id="UP000035058">
    <property type="component" value="Unassembled WGS sequence"/>
</dbReference>
<dbReference type="Pfam" id="PF08310">
    <property type="entry name" value="LGFP"/>
    <property type="match status" value="2"/>
</dbReference>
<keyword evidence="2" id="KW-0732">Signal</keyword>
<sequence length="218" mass="22267">MKHNSVTRRLVATAAAVAIGTLGLAGCSNDDDNDNTSAVSSAVSGAVESGTSKAESAISSAKSEVADDDKKVELTAPDGAKVTLSGSIAAKYDSATEAQKADLGKPLIGPEAAGEGENGVVFQQFEGGVITAKDDDADTPAYITWGKIRDAWNVPRNEEGAPSPDGKGGSQGPLGVATSDETEKDGVKESTFEHGKITWTEATDKVEVTVDGKVVPTE</sequence>
<evidence type="ECO:0008006" key="5">
    <source>
        <dbReference type="Google" id="ProtNLM"/>
    </source>
</evidence>
<evidence type="ECO:0000313" key="4">
    <source>
        <dbReference type="Proteomes" id="UP000035058"/>
    </source>
</evidence>
<feature type="region of interest" description="Disordered" evidence="1">
    <location>
        <begin position="50"/>
        <end position="69"/>
    </location>
</feature>
<protein>
    <recommendedName>
        <fullName evidence="5">LGFP repeat-containing protein</fullName>
    </recommendedName>
</protein>
<accession>K6VQW9</accession>
<organism evidence="3 4">
    <name type="scientific">Gordonia namibiensis NBRC 108229</name>
    <dbReference type="NCBI Taxonomy" id="1208314"/>
    <lineage>
        <taxon>Bacteria</taxon>
        <taxon>Bacillati</taxon>
        <taxon>Actinomycetota</taxon>
        <taxon>Actinomycetes</taxon>
        <taxon>Mycobacteriales</taxon>
        <taxon>Gordoniaceae</taxon>
        <taxon>Gordonia</taxon>
    </lineage>
</organism>
<feature type="chain" id="PRO_5038365172" description="LGFP repeat-containing protein" evidence="2">
    <location>
        <begin position="26"/>
        <end position="218"/>
    </location>
</feature>
<name>K6VQW9_9ACTN</name>
<feature type="signal peptide" evidence="2">
    <location>
        <begin position="1"/>
        <end position="25"/>
    </location>
</feature>
<reference evidence="3 4" key="1">
    <citation type="submission" date="2012-08" db="EMBL/GenBank/DDBJ databases">
        <title>Whole genome shotgun sequence of Gordonia namibiensis NBRC 108229.</title>
        <authorList>
            <person name="Isaki-Nakamura S."/>
            <person name="Hosoyama A."/>
            <person name="Tsuchikane K."/>
            <person name="Katsumata H."/>
            <person name="Baba S."/>
            <person name="Yamazaki S."/>
            <person name="Fujita N."/>
        </authorList>
    </citation>
    <scope>NUCLEOTIDE SEQUENCE [LARGE SCALE GENOMIC DNA]</scope>
    <source>
        <strain evidence="3 4">NBRC 108229</strain>
    </source>
</reference>
<evidence type="ECO:0000256" key="2">
    <source>
        <dbReference type="SAM" id="SignalP"/>
    </source>
</evidence>
<dbReference type="AlphaFoldDB" id="K6VQW9"/>